<name>A0A2M7V5V8_9BACT</name>
<protein>
    <submittedName>
        <fullName evidence="2">Uncharacterized protein</fullName>
    </submittedName>
</protein>
<comment type="caution">
    <text evidence="2">The sequence shown here is derived from an EMBL/GenBank/DDBJ whole genome shotgun (WGS) entry which is preliminary data.</text>
</comment>
<evidence type="ECO:0000256" key="1">
    <source>
        <dbReference type="SAM" id="MobiDB-lite"/>
    </source>
</evidence>
<feature type="region of interest" description="Disordered" evidence="1">
    <location>
        <begin position="1"/>
        <end position="32"/>
    </location>
</feature>
<reference evidence="3" key="1">
    <citation type="submission" date="2017-09" db="EMBL/GenBank/DDBJ databases">
        <title>Depth-based differentiation of microbial function through sediment-hosted aquifers and enrichment of novel symbionts in the deep terrestrial subsurface.</title>
        <authorList>
            <person name="Probst A.J."/>
            <person name="Ladd B."/>
            <person name="Jarett J.K."/>
            <person name="Geller-Mcgrath D.E."/>
            <person name="Sieber C.M.K."/>
            <person name="Emerson J.B."/>
            <person name="Anantharaman K."/>
            <person name="Thomas B.C."/>
            <person name="Malmstrom R."/>
            <person name="Stieglmeier M."/>
            <person name="Klingl A."/>
            <person name="Woyke T."/>
            <person name="Ryan C.M."/>
            <person name="Banfield J.F."/>
        </authorList>
    </citation>
    <scope>NUCLEOTIDE SEQUENCE [LARGE SCALE GENOMIC DNA]</scope>
</reference>
<proteinExistence type="predicted"/>
<dbReference type="EMBL" id="PFPI01000005">
    <property type="protein sequence ID" value="PIZ93997.1"/>
    <property type="molecule type" value="Genomic_DNA"/>
</dbReference>
<dbReference type="AlphaFoldDB" id="A0A2M7V5V8"/>
<organism evidence="2 3">
    <name type="scientific">Candidatus Magasanikbacteria bacterium CG_4_10_14_0_2_um_filter_41_31</name>
    <dbReference type="NCBI Taxonomy" id="1974639"/>
    <lineage>
        <taxon>Bacteria</taxon>
        <taxon>Candidatus Magasanikiibacteriota</taxon>
    </lineage>
</organism>
<evidence type="ECO:0000313" key="2">
    <source>
        <dbReference type="EMBL" id="PIZ93997.1"/>
    </source>
</evidence>
<dbReference type="Proteomes" id="UP000230078">
    <property type="component" value="Unassembled WGS sequence"/>
</dbReference>
<sequence length="148" mass="16558">MGRGDTQGPPIDPTIIGVVPQPDKPISPEEAREKRKQEIFTLALELIKSGEMFDFPGVSKKFYDQSKIDEVPFVEMGCVTSIDDVLKKFQREGMQVILGDDPMAINVLVVPGPNSDSIADSFLIQNLDITRFMDPRIVKLIEVIQRKV</sequence>
<gene>
    <name evidence="2" type="ORF">COX83_00405</name>
</gene>
<accession>A0A2M7V5V8</accession>
<evidence type="ECO:0000313" key="3">
    <source>
        <dbReference type="Proteomes" id="UP000230078"/>
    </source>
</evidence>